<dbReference type="SMART" id="SM00387">
    <property type="entry name" value="HATPase_c"/>
    <property type="match status" value="1"/>
</dbReference>
<dbReference type="Gene3D" id="2.60.120.10">
    <property type="entry name" value="Jelly Rolls"/>
    <property type="match status" value="1"/>
</dbReference>
<gene>
    <name evidence="7" type="ORF">GCM10022236_50150</name>
</gene>
<evidence type="ECO:0000256" key="3">
    <source>
        <dbReference type="ARBA" id="ARBA00022777"/>
    </source>
</evidence>
<evidence type="ECO:0000256" key="4">
    <source>
        <dbReference type="ARBA" id="ARBA00023012"/>
    </source>
</evidence>
<dbReference type="InterPro" id="IPR014710">
    <property type="entry name" value="RmlC-like_jellyroll"/>
</dbReference>
<dbReference type="Pfam" id="PF00027">
    <property type="entry name" value="cNMP_binding"/>
    <property type="match status" value="1"/>
</dbReference>
<evidence type="ECO:0000313" key="7">
    <source>
        <dbReference type="EMBL" id="GAA3641452.1"/>
    </source>
</evidence>
<dbReference type="InterPro" id="IPR000595">
    <property type="entry name" value="cNMP-bd_dom"/>
</dbReference>
<dbReference type="PROSITE" id="PS50109">
    <property type="entry name" value="HIS_KIN"/>
    <property type="match status" value="1"/>
</dbReference>
<dbReference type="EC" id="2.7.13.3" evidence="2"/>
<keyword evidence="8" id="KW-1185">Reference proteome</keyword>
<keyword evidence="3" id="KW-0808">Transferase</keyword>
<dbReference type="GO" id="GO:0005524">
    <property type="term" value="F:ATP binding"/>
    <property type="evidence" value="ECO:0007669"/>
    <property type="project" value="UniProtKB-KW"/>
</dbReference>
<evidence type="ECO:0000313" key="8">
    <source>
        <dbReference type="Proteomes" id="UP001501490"/>
    </source>
</evidence>
<organism evidence="7 8">
    <name type="scientific">Microlunatus ginsengisoli</name>
    <dbReference type="NCBI Taxonomy" id="363863"/>
    <lineage>
        <taxon>Bacteria</taxon>
        <taxon>Bacillati</taxon>
        <taxon>Actinomycetota</taxon>
        <taxon>Actinomycetes</taxon>
        <taxon>Propionibacteriales</taxon>
        <taxon>Propionibacteriaceae</taxon>
        <taxon>Microlunatus</taxon>
    </lineage>
</organism>
<dbReference type="SUPFAM" id="SSF55874">
    <property type="entry name" value="ATPase domain of HSP90 chaperone/DNA topoisomerase II/histidine kinase"/>
    <property type="match status" value="1"/>
</dbReference>
<comment type="caution">
    <text evidence="7">The sequence shown here is derived from an EMBL/GenBank/DDBJ whole genome shotgun (WGS) entry which is preliminary data.</text>
</comment>
<keyword evidence="3" id="KW-0418">Kinase</keyword>
<dbReference type="Pfam" id="PF02518">
    <property type="entry name" value="HATPase_c"/>
    <property type="match status" value="1"/>
</dbReference>
<reference evidence="8" key="1">
    <citation type="journal article" date="2019" name="Int. J. Syst. Evol. Microbiol.">
        <title>The Global Catalogue of Microorganisms (GCM) 10K type strain sequencing project: providing services to taxonomists for standard genome sequencing and annotation.</title>
        <authorList>
            <consortium name="The Broad Institute Genomics Platform"/>
            <consortium name="The Broad Institute Genome Sequencing Center for Infectious Disease"/>
            <person name="Wu L."/>
            <person name="Ma J."/>
        </authorList>
    </citation>
    <scope>NUCLEOTIDE SEQUENCE [LARGE SCALE GENOMIC DNA]</scope>
    <source>
        <strain evidence="8">JCM 16929</strain>
    </source>
</reference>
<dbReference type="EMBL" id="BAABAB010000051">
    <property type="protein sequence ID" value="GAA3641452.1"/>
    <property type="molecule type" value="Genomic_DNA"/>
</dbReference>
<name>A0ABP7AWG7_9ACTN</name>
<accession>A0ABP7AWG7</accession>
<dbReference type="InterPro" id="IPR003594">
    <property type="entry name" value="HATPase_dom"/>
</dbReference>
<dbReference type="RefSeq" id="WP_344809835.1">
    <property type="nucleotide sequence ID" value="NZ_BAABAB010000051.1"/>
</dbReference>
<dbReference type="PROSITE" id="PS50042">
    <property type="entry name" value="CNMP_BINDING_3"/>
    <property type="match status" value="1"/>
</dbReference>
<comment type="catalytic activity">
    <reaction evidence="1">
        <text>ATP + protein L-histidine = ADP + protein N-phospho-L-histidine.</text>
        <dbReference type="EC" id="2.7.13.3"/>
    </reaction>
</comment>
<protein>
    <recommendedName>
        <fullName evidence="2">histidine kinase</fullName>
        <ecNumber evidence="2">2.7.13.3</ecNumber>
    </recommendedName>
</protein>
<dbReference type="InterPro" id="IPR036890">
    <property type="entry name" value="HATPase_C_sf"/>
</dbReference>
<evidence type="ECO:0000259" key="6">
    <source>
        <dbReference type="PROSITE" id="PS50109"/>
    </source>
</evidence>
<dbReference type="PRINTS" id="PR00344">
    <property type="entry name" value="BCTRLSENSOR"/>
</dbReference>
<proteinExistence type="predicted"/>
<dbReference type="PANTHER" id="PTHR43065">
    <property type="entry name" value="SENSOR HISTIDINE KINASE"/>
    <property type="match status" value="1"/>
</dbReference>
<evidence type="ECO:0000256" key="1">
    <source>
        <dbReference type="ARBA" id="ARBA00000085"/>
    </source>
</evidence>
<dbReference type="InterPro" id="IPR004358">
    <property type="entry name" value="Sig_transdc_His_kin-like_C"/>
</dbReference>
<dbReference type="PANTHER" id="PTHR43065:SF48">
    <property type="entry name" value="HISTIDINE KINASE"/>
    <property type="match status" value="1"/>
</dbReference>
<evidence type="ECO:0000256" key="2">
    <source>
        <dbReference type="ARBA" id="ARBA00012438"/>
    </source>
</evidence>
<dbReference type="CDD" id="cd00038">
    <property type="entry name" value="CAP_ED"/>
    <property type="match status" value="1"/>
</dbReference>
<keyword evidence="4" id="KW-0902">Two-component regulatory system</keyword>
<keyword evidence="7" id="KW-0547">Nucleotide-binding</keyword>
<dbReference type="Proteomes" id="UP001501490">
    <property type="component" value="Unassembled WGS sequence"/>
</dbReference>
<dbReference type="Gene3D" id="1.10.287.130">
    <property type="match status" value="1"/>
</dbReference>
<evidence type="ECO:0000259" key="5">
    <source>
        <dbReference type="PROSITE" id="PS50042"/>
    </source>
</evidence>
<keyword evidence="7" id="KW-0067">ATP-binding</keyword>
<feature type="domain" description="Cyclic nucleotide-binding" evidence="5">
    <location>
        <begin position="22"/>
        <end position="124"/>
    </location>
</feature>
<feature type="domain" description="Histidine kinase" evidence="6">
    <location>
        <begin position="310"/>
        <end position="478"/>
    </location>
</feature>
<sequence length="481" mass="52555">MSEPITSEVRRLSPDELRELFLFESLDPDQLDWLSEQGRVEERRRGGPVFSEGDPATCFFVLLEGTISMQRRVESTNVEINRTDQVGVYSGATQAFMPGDNPLYANTVMAVTDCRFWVIASDEFGPKIRTWFPMATHLLEGLMIGMRSSQAAVGQRERLLSLGRLSAGLTHELNNPAAAAVRATAALRERVSRMRGKLAHLASGKVSGESLMVLFEVQEAALERMAKVEEMSPLEVADAEDAIGEWLDDHDVPNSWDLAPALVAGGVDPDWLDEVSARVPRDLIADGIHWVAYALETEQLMGEIEDSTIRISTLVGAAKTYSQVDRAELQDINVKEGIHSTLIMLGHKIKIGPGITVVKDFAKDLPLIPAHPAELNQVWTNLIDNALQAMPDGGTLSIRTALDGDCVLVEIGDTGVGIPPELTGKIFEPFFTTKPVGEGTGLGLDICYRVITQRHGGDLRVVSKPGDTRFQVRLPVAGPRS</sequence>
<dbReference type="InterPro" id="IPR005467">
    <property type="entry name" value="His_kinase_dom"/>
</dbReference>
<dbReference type="SUPFAM" id="SSF51206">
    <property type="entry name" value="cAMP-binding domain-like"/>
    <property type="match status" value="1"/>
</dbReference>
<dbReference type="Gene3D" id="3.30.565.10">
    <property type="entry name" value="Histidine kinase-like ATPase, C-terminal domain"/>
    <property type="match status" value="1"/>
</dbReference>
<dbReference type="InterPro" id="IPR018490">
    <property type="entry name" value="cNMP-bd_dom_sf"/>
</dbReference>